<feature type="region of interest" description="Disordered" evidence="4">
    <location>
        <begin position="1"/>
        <end position="27"/>
    </location>
</feature>
<organism evidence="7 8">
    <name type="scientific">Nocardioides kribbensis</name>
    <dbReference type="NCBI Taxonomy" id="305517"/>
    <lineage>
        <taxon>Bacteria</taxon>
        <taxon>Bacillati</taxon>
        <taxon>Actinomycetota</taxon>
        <taxon>Actinomycetes</taxon>
        <taxon>Propionibacteriales</taxon>
        <taxon>Nocardioidaceae</taxon>
        <taxon>Nocardioides</taxon>
    </lineage>
</organism>
<evidence type="ECO:0000256" key="5">
    <source>
        <dbReference type="SAM" id="SignalP"/>
    </source>
</evidence>
<dbReference type="SUPFAM" id="SSF51445">
    <property type="entry name" value="(Trans)glycosidases"/>
    <property type="match status" value="1"/>
</dbReference>
<evidence type="ECO:0000259" key="6">
    <source>
        <dbReference type="Pfam" id="PF00933"/>
    </source>
</evidence>
<name>A0ABV1NUD6_9ACTN</name>
<dbReference type="InterPro" id="IPR017853">
    <property type="entry name" value="GH"/>
</dbReference>
<dbReference type="RefSeq" id="WP_349803695.1">
    <property type="nucleotide sequence ID" value="NZ_JBEGDP010000002.1"/>
</dbReference>
<keyword evidence="8" id="KW-1185">Reference proteome</keyword>
<comment type="similarity">
    <text evidence="1">Belongs to the glycosyl hydrolase 3 family.</text>
</comment>
<feature type="compositionally biased region" description="Low complexity" evidence="4">
    <location>
        <begin position="50"/>
        <end position="77"/>
    </location>
</feature>
<dbReference type="InterPro" id="IPR001764">
    <property type="entry name" value="Glyco_hydro_3_N"/>
</dbReference>
<evidence type="ECO:0000313" key="8">
    <source>
        <dbReference type="Proteomes" id="UP001482520"/>
    </source>
</evidence>
<evidence type="ECO:0000313" key="7">
    <source>
        <dbReference type="EMBL" id="MEQ7846126.1"/>
    </source>
</evidence>
<feature type="compositionally biased region" description="Low complexity" evidence="4">
    <location>
        <begin position="1"/>
        <end position="16"/>
    </location>
</feature>
<dbReference type="Gene3D" id="3.20.20.300">
    <property type="entry name" value="Glycoside hydrolase, family 3, N-terminal domain"/>
    <property type="match status" value="1"/>
</dbReference>
<dbReference type="InterPro" id="IPR036962">
    <property type="entry name" value="Glyco_hydro_3_N_sf"/>
</dbReference>
<dbReference type="Proteomes" id="UP001482520">
    <property type="component" value="Unassembled WGS sequence"/>
</dbReference>
<evidence type="ECO:0000256" key="3">
    <source>
        <dbReference type="ARBA" id="ARBA00023295"/>
    </source>
</evidence>
<evidence type="ECO:0000256" key="4">
    <source>
        <dbReference type="SAM" id="MobiDB-lite"/>
    </source>
</evidence>
<dbReference type="PANTHER" id="PTHR30480:SF16">
    <property type="entry name" value="GLYCOSIDE HYDROLASE FAMILY 3 DOMAIN PROTEIN"/>
    <property type="match status" value="1"/>
</dbReference>
<protein>
    <submittedName>
        <fullName evidence="7">Glycoside hydrolase family 3 N-terminal domain-containing protein</fullName>
    </submittedName>
</protein>
<keyword evidence="5" id="KW-0732">Signal</keyword>
<dbReference type="InterPro" id="IPR050226">
    <property type="entry name" value="NagZ_Beta-hexosaminidase"/>
</dbReference>
<feature type="signal peptide" evidence="5">
    <location>
        <begin position="1"/>
        <end position="41"/>
    </location>
</feature>
<proteinExistence type="inferred from homology"/>
<comment type="caution">
    <text evidence="7">The sequence shown here is derived from an EMBL/GenBank/DDBJ whole genome shotgun (WGS) entry which is preliminary data.</text>
</comment>
<sequence length="470" mass="46837">MLRPPSTSRPRASRPSTARHPRPPARPAGLCALALSALVLAGCGATGTPTGPAGSAGTPGTTVPSSASTASDAAGDVSSEDSAEPTGWGPTLGEVEQARALVAGWDAERLAGQVVVGRYAGTDPEVAADLVAEHHLAGVSVTAENVVDAAQVRATTAAVEAAVSADGRDFPPVVGVDQEGGLVSHLSGVATDFPAFAAAGDAVAAGEKPGRAVVRAAADALAMELRGLGFTWVFAPVADVTIGAGDPTIGSRSPSTDPATAALAVAAAVAGYDRAGVVSTPKHFPGHGAVGVDSHVALPELDVSMAELADRDLRPFAKAVLHEAPSIMVSHVAVDAVAPGVPASLAPETYDLLREELGFEGVAITDSLGMGAVAGREEPAVSALAAGADLLLMPADTARTHRTLTRAIEEGRLSRERVEEAASRVVAVQLWQQRVAGARPVPVDAAGAPDLDALADTAAAAAEELAAAAG</sequence>
<evidence type="ECO:0000256" key="1">
    <source>
        <dbReference type="ARBA" id="ARBA00005336"/>
    </source>
</evidence>
<reference evidence="7 8" key="1">
    <citation type="submission" date="2024-02" db="EMBL/GenBank/DDBJ databases">
        <title>Full genome sequence of Nocardioides kribbensis.</title>
        <authorList>
            <person name="Poletto B.L."/>
            <person name="Silva G."/>
            <person name="Galante D."/>
            <person name="Campos K.R."/>
            <person name="Santos M.B.N."/>
            <person name="Sacchi C.T."/>
        </authorList>
    </citation>
    <scope>NUCLEOTIDE SEQUENCE [LARGE SCALE GENOMIC DNA]</scope>
    <source>
        <strain evidence="7 8">O4R</strain>
    </source>
</reference>
<feature type="domain" description="Glycoside hydrolase family 3 N-terminal" evidence="6">
    <location>
        <begin position="124"/>
        <end position="427"/>
    </location>
</feature>
<keyword evidence="2 7" id="KW-0378">Hydrolase</keyword>
<keyword evidence="3" id="KW-0326">Glycosidase</keyword>
<accession>A0ABV1NUD6</accession>
<evidence type="ECO:0000256" key="2">
    <source>
        <dbReference type="ARBA" id="ARBA00022801"/>
    </source>
</evidence>
<dbReference type="Pfam" id="PF00933">
    <property type="entry name" value="Glyco_hydro_3"/>
    <property type="match status" value="1"/>
</dbReference>
<gene>
    <name evidence="7" type="ORF">V6R90_02470</name>
</gene>
<feature type="region of interest" description="Disordered" evidence="4">
    <location>
        <begin position="50"/>
        <end position="91"/>
    </location>
</feature>
<dbReference type="GO" id="GO:0016787">
    <property type="term" value="F:hydrolase activity"/>
    <property type="evidence" value="ECO:0007669"/>
    <property type="project" value="UniProtKB-KW"/>
</dbReference>
<dbReference type="PANTHER" id="PTHR30480">
    <property type="entry name" value="BETA-HEXOSAMINIDASE-RELATED"/>
    <property type="match status" value="1"/>
</dbReference>
<dbReference type="EMBL" id="JBEGDP010000002">
    <property type="protein sequence ID" value="MEQ7846126.1"/>
    <property type="molecule type" value="Genomic_DNA"/>
</dbReference>
<feature type="chain" id="PRO_5047418399" evidence="5">
    <location>
        <begin position="42"/>
        <end position="470"/>
    </location>
</feature>